<dbReference type="PANTHER" id="PTHR13593">
    <property type="match status" value="1"/>
</dbReference>
<comment type="caution">
    <text evidence="2">The sequence shown here is derived from an EMBL/GenBank/DDBJ whole genome shotgun (WGS) entry which is preliminary data.</text>
</comment>
<dbReference type="EMBL" id="NAJN01000024">
    <property type="protein sequence ID" value="TKA81447.1"/>
    <property type="molecule type" value="Genomic_DNA"/>
</dbReference>
<dbReference type="SMART" id="SM00148">
    <property type="entry name" value="PLCXc"/>
    <property type="match status" value="1"/>
</dbReference>
<name>A0A4U0XX68_9PEZI</name>
<keyword evidence="3" id="KW-1185">Reference proteome</keyword>
<dbReference type="Proteomes" id="UP000308768">
    <property type="component" value="Unassembled WGS sequence"/>
</dbReference>
<protein>
    <recommendedName>
        <fullName evidence="1">Phosphatidylinositol-specific phospholipase C X domain-containing protein</fullName>
    </recommendedName>
</protein>
<dbReference type="GO" id="GO:0008081">
    <property type="term" value="F:phosphoric diester hydrolase activity"/>
    <property type="evidence" value="ECO:0007669"/>
    <property type="project" value="InterPro"/>
</dbReference>
<dbReference type="CDD" id="cd08586">
    <property type="entry name" value="PI-PLCc_BcPLC_like"/>
    <property type="match status" value="1"/>
</dbReference>
<dbReference type="PROSITE" id="PS50007">
    <property type="entry name" value="PIPLC_X_DOMAIN"/>
    <property type="match status" value="1"/>
</dbReference>
<evidence type="ECO:0000313" key="2">
    <source>
        <dbReference type="EMBL" id="TKA81447.1"/>
    </source>
</evidence>
<dbReference type="SUPFAM" id="SSF51695">
    <property type="entry name" value="PLC-like phosphodiesterases"/>
    <property type="match status" value="1"/>
</dbReference>
<dbReference type="Pfam" id="PF00388">
    <property type="entry name" value="PI-PLC-X"/>
    <property type="match status" value="1"/>
</dbReference>
<dbReference type="InterPro" id="IPR051057">
    <property type="entry name" value="PI-PLC_domain"/>
</dbReference>
<dbReference type="Gene3D" id="3.20.20.190">
    <property type="entry name" value="Phosphatidylinositol (PI) phosphodiesterase"/>
    <property type="match status" value="1"/>
</dbReference>
<proteinExistence type="predicted"/>
<dbReference type="PANTHER" id="PTHR13593:SF113">
    <property type="entry name" value="SI:DKEY-266F7.9"/>
    <property type="match status" value="1"/>
</dbReference>
<reference evidence="2 3" key="1">
    <citation type="submission" date="2017-03" db="EMBL/GenBank/DDBJ databases">
        <title>Genomes of endolithic fungi from Antarctica.</title>
        <authorList>
            <person name="Coleine C."/>
            <person name="Masonjones S."/>
            <person name="Stajich J.E."/>
        </authorList>
    </citation>
    <scope>NUCLEOTIDE SEQUENCE [LARGE SCALE GENOMIC DNA]</scope>
    <source>
        <strain evidence="2 3">CCFEE 5187</strain>
    </source>
</reference>
<feature type="domain" description="Phosphatidylinositol-specific phospholipase C X" evidence="1">
    <location>
        <begin position="157"/>
        <end position="307"/>
    </location>
</feature>
<accession>A0A4U0XX68</accession>
<dbReference type="InterPro" id="IPR017946">
    <property type="entry name" value="PLC-like_Pdiesterase_TIM-brl"/>
</dbReference>
<organism evidence="2 3">
    <name type="scientific">Cryomyces minteri</name>
    <dbReference type="NCBI Taxonomy" id="331657"/>
    <lineage>
        <taxon>Eukaryota</taxon>
        <taxon>Fungi</taxon>
        <taxon>Dikarya</taxon>
        <taxon>Ascomycota</taxon>
        <taxon>Pezizomycotina</taxon>
        <taxon>Dothideomycetes</taxon>
        <taxon>Dothideomycetes incertae sedis</taxon>
        <taxon>Cryomyces</taxon>
    </lineage>
</organism>
<dbReference type="AlphaFoldDB" id="A0A4U0XX68"/>
<evidence type="ECO:0000313" key="3">
    <source>
        <dbReference type="Proteomes" id="UP000308768"/>
    </source>
</evidence>
<sequence>MSSAPPLAIRNLTSTPLELKLIERYEAPGTETHHHFSRITRNITTLVNNTSPAVPQLDENAPPSSTEDVSIRLEPFQISKPEVQAAQMSGKEILRLTFENEGERHRITTPSPQTQSQALQPLAPNPRFQYTGIFIPKDSFLTLYSSANLQCWMQELKDETPLSGISIPGTHNSPTYHKALPSVRCQAVPPKVQLENGVRFFDIRVQPESPEDPSKDGLVLVHGVFPISLTGNKYFRDLVNVVRTFLDENPSETVIMSVKREGPGNATDQQLSCILRDHYAGDVGKWFTAPRIPTLGEVRGKITLMRRFALDDRIRQEWDGAGWCIDAENWAYNTPNDTHGDVCVQDFCEVLETPTIEQKITFCEEHFERAGCLTCPLPGITTDAEHPVPPSPFYLNFLSASNFWKVGCWPEKIAARLNPAVTEFLCEKHHENGEGDGCLGIVVCDWVGKDGDWDLVRCIVGMNAKLEMRERDMR</sequence>
<dbReference type="InterPro" id="IPR000909">
    <property type="entry name" value="PLipase_C_PInositol-sp_X_dom"/>
</dbReference>
<dbReference type="STRING" id="331657.A0A4U0XX68"/>
<dbReference type="OrthoDB" id="1046782at2759"/>
<evidence type="ECO:0000259" key="1">
    <source>
        <dbReference type="SMART" id="SM00148"/>
    </source>
</evidence>
<dbReference type="GO" id="GO:0006629">
    <property type="term" value="P:lipid metabolic process"/>
    <property type="evidence" value="ECO:0007669"/>
    <property type="project" value="InterPro"/>
</dbReference>
<gene>
    <name evidence="2" type="ORF">B0A49_00290</name>
</gene>